<dbReference type="SUPFAM" id="SSF51695">
    <property type="entry name" value="PLC-like phosphodiesterases"/>
    <property type="match status" value="1"/>
</dbReference>
<protein>
    <recommendedName>
        <fullName evidence="2">PI-PLC Y-box domain-containing protein</fullName>
    </recommendedName>
</protein>
<keyword evidence="1" id="KW-0472">Membrane</keyword>
<organism evidence="3">
    <name type="scientific">viral metagenome</name>
    <dbReference type="NCBI Taxonomy" id="1070528"/>
    <lineage>
        <taxon>unclassified sequences</taxon>
        <taxon>metagenomes</taxon>
        <taxon>organismal metagenomes</taxon>
    </lineage>
</organism>
<dbReference type="GO" id="GO:0006629">
    <property type="term" value="P:lipid metabolic process"/>
    <property type="evidence" value="ECO:0007669"/>
    <property type="project" value="InterPro"/>
</dbReference>
<feature type="domain" description="PI-PLC Y-box" evidence="2">
    <location>
        <begin position="228"/>
        <end position="328"/>
    </location>
</feature>
<dbReference type="InterPro" id="IPR000909">
    <property type="entry name" value="PLipase_C_PInositol-sp_X_dom"/>
</dbReference>
<evidence type="ECO:0000259" key="2">
    <source>
        <dbReference type="PROSITE" id="PS50008"/>
    </source>
</evidence>
<dbReference type="Pfam" id="PF00388">
    <property type="entry name" value="PI-PLC-X"/>
    <property type="match status" value="1"/>
</dbReference>
<dbReference type="GO" id="GO:0035556">
    <property type="term" value="P:intracellular signal transduction"/>
    <property type="evidence" value="ECO:0007669"/>
    <property type="project" value="InterPro"/>
</dbReference>
<dbReference type="GO" id="GO:0004435">
    <property type="term" value="F:phosphatidylinositol-4,5-bisphosphate phospholipase C activity"/>
    <property type="evidence" value="ECO:0007669"/>
    <property type="project" value="InterPro"/>
</dbReference>
<name>A0A6C0H5K9_9ZZZZ</name>
<sequence length="360" mass="41785">MDDAIINILFAVLCFIFILYYIIYFIYLSSMKKRECNNNNSLYSSLNGSLRSIQSSDDDCKHTLKDYYIKGAYNCCNGGNYKNDFVDLCILKNILKQGVRALDFEIFSIDNLPVVSSSTSSSNFFIKETYNQIPFSEVLKTLQNYAFTNSTCPNPTDPLFLHFRFKTSNLKMYQNFASILKQYDSILLGNKYSFEYYGENLGNVPLLDLCNKIIIIVDKSNTSFLECQEFYEYVNITSNSIFMRDLHYNQIQYNPDINELTEFNKKYMTFAMPNSGSSPDNPNSIVIRQTGCQFIAMRYTVFDTNLEENEMFFDEKGYAFVLKPESLRFIPVVVNDPDPQNPELSYANRQISSNYYNFVI</sequence>
<keyword evidence="1" id="KW-0812">Transmembrane</keyword>
<dbReference type="InterPro" id="IPR001711">
    <property type="entry name" value="PLipase_C_Pinositol-sp_Y"/>
</dbReference>
<dbReference type="AlphaFoldDB" id="A0A6C0H5K9"/>
<feature type="transmembrane region" description="Helical" evidence="1">
    <location>
        <begin position="6"/>
        <end position="27"/>
    </location>
</feature>
<evidence type="ECO:0000313" key="3">
    <source>
        <dbReference type="EMBL" id="QHT75852.1"/>
    </source>
</evidence>
<reference evidence="3" key="1">
    <citation type="journal article" date="2020" name="Nature">
        <title>Giant virus diversity and host interactions through global metagenomics.</title>
        <authorList>
            <person name="Schulz F."/>
            <person name="Roux S."/>
            <person name="Paez-Espino D."/>
            <person name="Jungbluth S."/>
            <person name="Walsh D.A."/>
            <person name="Denef V.J."/>
            <person name="McMahon K.D."/>
            <person name="Konstantinidis K.T."/>
            <person name="Eloe-Fadrosh E.A."/>
            <person name="Kyrpides N.C."/>
            <person name="Woyke T."/>
        </authorList>
    </citation>
    <scope>NUCLEOTIDE SEQUENCE</scope>
    <source>
        <strain evidence="3">GVMAG-M-3300023179-71</strain>
    </source>
</reference>
<dbReference type="EMBL" id="MN739883">
    <property type="protein sequence ID" value="QHT75852.1"/>
    <property type="molecule type" value="Genomic_DNA"/>
</dbReference>
<keyword evidence="1" id="KW-1133">Transmembrane helix</keyword>
<dbReference type="InterPro" id="IPR017946">
    <property type="entry name" value="PLC-like_Pdiesterase_TIM-brl"/>
</dbReference>
<dbReference type="PROSITE" id="PS50007">
    <property type="entry name" value="PIPLC_X_DOMAIN"/>
    <property type="match status" value="1"/>
</dbReference>
<accession>A0A6C0H5K9</accession>
<dbReference type="Gene3D" id="3.20.20.190">
    <property type="entry name" value="Phosphatidylinositol (PI) phosphodiesterase"/>
    <property type="match status" value="1"/>
</dbReference>
<proteinExistence type="predicted"/>
<evidence type="ECO:0000256" key="1">
    <source>
        <dbReference type="SAM" id="Phobius"/>
    </source>
</evidence>
<dbReference type="PROSITE" id="PS50008">
    <property type="entry name" value="PIPLC_Y_DOMAIN"/>
    <property type="match status" value="1"/>
</dbReference>